<keyword evidence="1" id="KW-0812">Transmembrane</keyword>
<dbReference type="AlphaFoldDB" id="A0A1G1VD26"/>
<organism evidence="2 3">
    <name type="scientific">Candidatus Blackburnbacteria bacterium RIFCSPLOWO2_01_FULL_40_20</name>
    <dbReference type="NCBI Taxonomy" id="1797519"/>
    <lineage>
        <taxon>Bacteria</taxon>
        <taxon>Candidatus Blackburniibacteriota</taxon>
    </lineage>
</organism>
<dbReference type="EMBL" id="MHCC01000018">
    <property type="protein sequence ID" value="OGY13217.1"/>
    <property type="molecule type" value="Genomic_DNA"/>
</dbReference>
<evidence type="ECO:0000256" key="1">
    <source>
        <dbReference type="SAM" id="Phobius"/>
    </source>
</evidence>
<keyword evidence="1" id="KW-1133">Transmembrane helix</keyword>
<gene>
    <name evidence="2" type="ORF">A3A77_01430</name>
</gene>
<sequence length="60" mass="6722">MRKYVVALLVGMILVLDWAALDDITTGNEPNHAGEYAVLALSALIFIFLGIRFFQRIRGK</sequence>
<name>A0A1G1VD26_9BACT</name>
<feature type="transmembrane region" description="Helical" evidence="1">
    <location>
        <begin position="37"/>
        <end position="54"/>
    </location>
</feature>
<keyword evidence="1" id="KW-0472">Membrane</keyword>
<evidence type="ECO:0000313" key="3">
    <source>
        <dbReference type="Proteomes" id="UP000178659"/>
    </source>
</evidence>
<proteinExistence type="predicted"/>
<protein>
    <submittedName>
        <fullName evidence="2">Uncharacterized protein</fullName>
    </submittedName>
</protein>
<accession>A0A1G1VD26</accession>
<reference evidence="2 3" key="1">
    <citation type="journal article" date="2016" name="Nat. Commun.">
        <title>Thousands of microbial genomes shed light on interconnected biogeochemical processes in an aquifer system.</title>
        <authorList>
            <person name="Anantharaman K."/>
            <person name="Brown C.T."/>
            <person name="Hug L.A."/>
            <person name="Sharon I."/>
            <person name="Castelle C.J."/>
            <person name="Probst A.J."/>
            <person name="Thomas B.C."/>
            <person name="Singh A."/>
            <person name="Wilkins M.J."/>
            <person name="Karaoz U."/>
            <person name="Brodie E.L."/>
            <person name="Williams K.H."/>
            <person name="Hubbard S.S."/>
            <person name="Banfield J.F."/>
        </authorList>
    </citation>
    <scope>NUCLEOTIDE SEQUENCE [LARGE SCALE GENOMIC DNA]</scope>
</reference>
<comment type="caution">
    <text evidence="2">The sequence shown here is derived from an EMBL/GenBank/DDBJ whole genome shotgun (WGS) entry which is preliminary data.</text>
</comment>
<dbReference type="Proteomes" id="UP000178659">
    <property type="component" value="Unassembled WGS sequence"/>
</dbReference>
<evidence type="ECO:0000313" key="2">
    <source>
        <dbReference type="EMBL" id="OGY13217.1"/>
    </source>
</evidence>